<evidence type="ECO:0000259" key="1">
    <source>
        <dbReference type="Pfam" id="PF01965"/>
    </source>
</evidence>
<comment type="caution">
    <text evidence="2">The sequence shown here is derived from an EMBL/GenBank/DDBJ whole genome shotgun (WGS) entry which is preliminary data.</text>
</comment>
<reference evidence="2 3" key="1">
    <citation type="submission" date="2024-10" db="EMBL/GenBank/DDBJ databases">
        <authorList>
            <person name="Yibar A."/>
            <person name="Saticioglu I.B."/>
            <person name="Duman M."/>
            <person name="Ajmi N."/>
            <person name="Gurler F."/>
            <person name="Ay H."/>
            <person name="Onuk E."/>
            <person name="Guler S."/>
            <person name="Romalde J.L."/>
        </authorList>
    </citation>
    <scope>NUCLEOTIDE SEQUENCE [LARGE SCALE GENOMIC DNA]</scope>
    <source>
        <strain evidence="2 3">1-TCBS-A</strain>
    </source>
</reference>
<keyword evidence="3" id="KW-1185">Reference proteome</keyword>
<dbReference type="RefSeq" id="WP_052437624.1">
    <property type="nucleotide sequence ID" value="NZ_BBKZ01000054.1"/>
</dbReference>
<evidence type="ECO:0000313" key="2">
    <source>
        <dbReference type="EMBL" id="MFH0271272.1"/>
    </source>
</evidence>
<gene>
    <name evidence="2" type="ORF">ACGRHZ_08000</name>
</gene>
<accession>A0ABW7J4L7</accession>
<dbReference type="InterPro" id="IPR029062">
    <property type="entry name" value="Class_I_gatase-like"/>
</dbReference>
<evidence type="ECO:0000313" key="3">
    <source>
        <dbReference type="Proteomes" id="UP001607221"/>
    </source>
</evidence>
<name>A0ABW7J4L7_9VIBR</name>
<dbReference type="PANTHER" id="PTHR48094:SF19">
    <property type="entry name" value="DJ-1_PFPI DOMAIN-CONTAINING PROTEIN"/>
    <property type="match status" value="1"/>
</dbReference>
<dbReference type="SUPFAM" id="SSF52317">
    <property type="entry name" value="Class I glutamine amidotransferase-like"/>
    <property type="match status" value="1"/>
</dbReference>
<dbReference type="EMBL" id="JBIHSE010000001">
    <property type="protein sequence ID" value="MFH0271272.1"/>
    <property type="molecule type" value="Genomic_DNA"/>
</dbReference>
<organism evidence="2 3">
    <name type="scientific">Vibrio jasicida</name>
    <dbReference type="NCBI Taxonomy" id="766224"/>
    <lineage>
        <taxon>Bacteria</taxon>
        <taxon>Pseudomonadati</taxon>
        <taxon>Pseudomonadota</taxon>
        <taxon>Gammaproteobacteria</taxon>
        <taxon>Vibrionales</taxon>
        <taxon>Vibrionaceae</taxon>
        <taxon>Vibrio</taxon>
    </lineage>
</organism>
<protein>
    <submittedName>
        <fullName evidence="2">DJ-1/PfpI family protein</fullName>
    </submittedName>
</protein>
<feature type="domain" description="DJ-1/PfpI" evidence="1">
    <location>
        <begin position="5"/>
        <end position="172"/>
    </location>
</feature>
<dbReference type="PANTHER" id="PTHR48094">
    <property type="entry name" value="PROTEIN/NUCLEIC ACID DEGLYCASE DJ-1-RELATED"/>
    <property type="match status" value="1"/>
</dbReference>
<dbReference type="InterPro" id="IPR050325">
    <property type="entry name" value="Prot/Nucl_acid_deglycase"/>
</dbReference>
<dbReference type="Gene3D" id="3.40.50.880">
    <property type="match status" value="1"/>
</dbReference>
<dbReference type="Pfam" id="PF01965">
    <property type="entry name" value="DJ-1_PfpI"/>
    <property type="match status" value="1"/>
</dbReference>
<sequence length="208" mass="23063">MKRIVHLAIYEGISDWEFGYVIAHINSPEFQQDNHSYEVKTVGRDKNSVKSKGGITMLPDLTLEELNPLDSEMLILCGSDNAAIGGISDFIQKARLFIEQNKSIAAICGATAALAKEGLLDERSHTSNSKEFMEMTGYSGSKYYVNAPAVTCNRVITASGIEPVAFAIEIFKTLNLYSEKTLSSWEKLFYQRDINGFFELLGEVKSNA</sequence>
<dbReference type="InterPro" id="IPR002818">
    <property type="entry name" value="DJ-1/PfpI"/>
</dbReference>
<proteinExistence type="predicted"/>
<dbReference type="Proteomes" id="UP001607221">
    <property type="component" value="Unassembled WGS sequence"/>
</dbReference>